<comment type="caution">
    <text evidence="6">Lacks conserved residue(s) required for the propagation of feature annotation.</text>
</comment>
<keyword evidence="3 6" id="KW-0067">ATP-binding</keyword>
<evidence type="ECO:0000313" key="7">
    <source>
        <dbReference type="EMBL" id="HIU33525.1"/>
    </source>
</evidence>
<comment type="caution">
    <text evidence="7">The sequence shown here is derived from an EMBL/GenBank/DDBJ whole genome shotgun (WGS) entry which is preliminary data.</text>
</comment>
<evidence type="ECO:0000256" key="2">
    <source>
        <dbReference type="ARBA" id="ARBA00022741"/>
    </source>
</evidence>
<protein>
    <recommendedName>
        <fullName evidence="6">Cell shape-determining protein MreB</fullName>
    </recommendedName>
</protein>
<evidence type="ECO:0000256" key="5">
    <source>
        <dbReference type="ARBA" id="ARBA00023458"/>
    </source>
</evidence>
<keyword evidence="4 6" id="KW-0133">Cell shape</keyword>
<dbReference type="InterPro" id="IPR043129">
    <property type="entry name" value="ATPase_NBD"/>
</dbReference>
<comment type="function">
    <text evidence="6">Forms membrane-associated dynamic filaments that are essential for cell shape determination. Acts by regulating cell wall synthesis and cell elongation, and thus cell shape. A feedback loop between cell geometry and MreB localization may maintain elongated cell shape by targeting cell wall growth to regions of negative cell wall curvature.</text>
</comment>
<dbReference type="Proteomes" id="UP000824072">
    <property type="component" value="Unassembled WGS sequence"/>
</dbReference>
<dbReference type="GO" id="GO:0000902">
    <property type="term" value="P:cell morphogenesis"/>
    <property type="evidence" value="ECO:0007669"/>
    <property type="project" value="InterPro"/>
</dbReference>
<name>A0A9D1IAL0_9FIRM</name>
<dbReference type="Gene3D" id="3.30.420.40">
    <property type="match status" value="3"/>
</dbReference>
<dbReference type="GO" id="GO:0005737">
    <property type="term" value="C:cytoplasm"/>
    <property type="evidence" value="ECO:0007669"/>
    <property type="project" value="UniProtKB-SubCell"/>
</dbReference>
<accession>A0A9D1IAL0</accession>
<proteinExistence type="inferred from homology"/>
<dbReference type="NCBIfam" id="NF010539">
    <property type="entry name" value="PRK13927.1"/>
    <property type="match status" value="1"/>
</dbReference>
<evidence type="ECO:0000256" key="1">
    <source>
        <dbReference type="ARBA" id="ARBA00022490"/>
    </source>
</evidence>
<keyword evidence="1 6" id="KW-0963">Cytoplasm</keyword>
<dbReference type="CDD" id="cd10225">
    <property type="entry name" value="ASKHA_NBD_MreB-like"/>
    <property type="match status" value="1"/>
</dbReference>
<dbReference type="GO" id="GO:0008360">
    <property type="term" value="P:regulation of cell shape"/>
    <property type="evidence" value="ECO:0007669"/>
    <property type="project" value="UniProtKB-UniRule"/>
</dbReference>
<dbReference type="InterPro" id="IPR004753">
    <property type="entry name" value="MreB"/>
</dbReference>
<dbReference type="PANTHER" id="PTHR42749:SF1">
    <property type="entry name" value="CELL SHAPE-DETERMINING PROTEIN MREB"/>
    <property type="match status" value="1"/>
</dbReference>
<reference evidence="7" key="1">
    <citation type="submission" date="2020-10" db="EMBL/GenBank/DDBJ databases">
        <authorList>
            <person name="Gilroy R."/>
        </authorList>
    </citation>
    <scope>NUCLEOTIDE SEQUENCE</scope>
    <source>
        <strain evidence="7">ChiHcec3-11533</strain>
    </source>
</reference>
<comment type="subunit">
    <text evidence="6">Forms polymers.</text>
</comment>
<dbReference type="SUPFAM" id="SSF53067">
    <property type="entry name" value="Actin-like ATPase domain"/>
    <property type="match status" value="2"/>
</dbReference>
<dbReference type="InterPro" id="IPR056546">
    <property type="entry name" value="MreB_MamK-like"/>
</dbReference>
<feature type="binding site" evidence="6">
    <location>
        <begin position="208"/>
        <end position="211"/>
    </location>
    <ligand>
        <name>ATP</name>
        <dbReference type="ChEBI" id="CHEBI:30616"/>
    </ligand>
</feature>
<evidence type="ECO:0000256" key="6">
    <source>
        <dbReference type="HAMAP-Rule" id="MF_02207"/>
    </source>
</evidence>
<dbReference type="Pfam" id="PF06723">
    <property type="entry name" value="MreB_Mbl"/>
    <property type="match status" value="1"/>
</dbReference>
<comment type="subcellular location">
    <subcellularLocation>
        <location evidence="6">Cytoplasm</location>
    </subcellularLocation>
    <text evidence="6">Membrane-associated.</text>
</comment>
<evidence type="ECO:0000256" key="3">
    <source>
        <dbReference type="ARBA" id="ARBA00022840"/>
    </source>
</evidence>
<comment type="similarity">
    <text evidence="5 6">Belongs to the FtsA/MreB family.</text>
</comment>
<evidence type="ECO:0000256" key="4">
    <source>
        <dbReference type="ARBA" id="ARBA00022960"/>
    </source>
</evidence>
<dbReference type="PANTHER" id="PTHR42749">
    <property type="entry name" value="CELL SHAPE-DETERMINING PROTEIN MREB"/>
    <property type="match status" value="1"/>
</dbReference>
<dbReference type="EMBL" id="DVMU01000070">
    <property type="protein sequence ID" value="HIU33525.1"/>
    <property type="molecule type" value="Genomic_DNA"/>
</dbReference>
<dbReference type="GO" id="GO:0005524">
    <property type="term" value="F:ATP binding"/>
    <property type="evidence" value="ECO:0007669"/>
    <property type="project" value="UniProtKB-KW"/>
</dbReference>
<keyword evidence="2 6" id="KW-0547">Nucleotide-binding</keyword>
<dbReference type="PRINTS" id="PR01652">
    <property type="entry name" value="SHAPEPROTEIN"/>
</dbReference>
<dbReference type="AlphaFoldDB" id="A0A9D1IAL0"/>
<sequence>MGVFSSGGVGIDLGSANVTIYLENEGVVLREPSYLLMPRLGEEPLAVGRDARQMLGRTPEEVFLLSPVMDGAVGDAQMAALLMQRLSEKAIGRRKALERSRVVVSVSQGATKVERAALLEAIRALGARRAAILRSSVAAAIGAGVNIFEPKGAMMVVVGGSTTEVAVISMGGIAAARSQRTGSLALDEAIMRYMRNQKGLIIGQRTAEDLKIDIGTAKEANNAQSEDVLLRGRDARSGKPGTISISSRDVHKAMEYPLQMLLENIRDAFENTPPELAVDILDRGIYLSGGGAKLEGLKERLEQMLNMPVLLGENPEDDVANGLGVVAKDDKLAVRLAQAGVLMEL</sequence>
<dbReference type="HAMAP" id="MF_02207">
    <property type="entry name" value="MreB"/>
    <property type="match status" value="1"/>
</dbReference>
<organism evidence="7 8">
    <name type="scientific">Candidatus Pullichristensenella excrementigallinarum</name>
    <dbReference type="NCBI Taxonomy" id="2840907"/>
    <lineage>
        <taxon>Bacteria</taxon>
        <taxon>Bacillati</taxon>
        <taxon>Bacillota</taxon>
        <taxon>Clostridia</taxon>
        <taxon>Candidatus Pullichristensenella</taxon>
    </lineage>
</organism>
<gene>
    <name evidence="6" type="primary">mreB</name>
    <name evidence="7" type="ORF">IAB02_03095</name>
</gene>
<evidence type="ECO:0000313" key="8">
    <source>
        <dbReference type="Proteomes" id="UP000824072"/>
    </source>
</evidence>
<reference evidence="7" key="2">
    <citation type="journal article" date="2021" name="PeerJ">
        <title>Extensive microbial diversity within the chicken gut microbiome revealed by metagenomics and culture.</title>
        <authorList>
            <person name="Gilroy R."/>
            <person name="Ravi A."/>
            <person name="Getino M."/>
            <person name="Pursley I."/>
            <person name="Horton D.L."/>
            <person name="Alikhan N.F."/>
            <person name="Baker D."/>
            <person name="Gharbi K."/>
            <person name="Hall N."/>
            <person name="Watson M."/>
            <person name="Adriaenssens E.M."/>
            <person name="Foster-Nyarko E."/>
            <person name="Jarju S."/>
            <person name="Secka A."/>
            <person name="Antonio M."/>
            <person name="Oren A."/>
            <person name="Chaudhuri R.R."/>
            <person name="La Ragione R."/>
            <person name="Hildebrand F."/>
            <person name="Pallen M.J."/>
        </authorList>
    </citation>
    <scope>NUCLEOTIDE SEQUENCE</scope>
    <source>
        <strain evidence="7">ChiHcec3-11533</strain>
    </source>
</reference>